<evidence type="ECO:0000256" key="6">
    <source>
        <dbReference type="ARBA" id="ARBA00023274"/>
    </source>
</evidence>
<proteinExistence type="inferred from homology"/>
<evidence type="ECO:0000256" key="3">
    <source>
        <dbReference type="ARBA" id="ARBA00022946"/>
    </source>
</evidence>
<dbReference type="InterPro" id="IPR019192">
    <property type="entry name" value="Ribosomal_mL40"/>
</dbReference>
<dbReference type="InterPro" id="IPR039145">
    <property type="entry name" value="Ribosomal_mL40_metazoa/plant"/>
</dbReference>
<evidence type="ECO:0000256" key="2">
    <source>
        <dbReference type="ARBA" id="ARBA00009360"/>
    </source>
</evidence>
<dbReference type="Proteomes" id="UP001187315">
    <property type="component" value="Unassembled WGS sequence"/>
</dbReference>
<evidence type="ECO:0000313" key="10">
    <source>
        <dbReference type="Proteomes" id="UP001187315"/>
    </source>
</evidence>
<protein>
    <recommendedName>
        <fullName evidence="7">Large ribosomal subunit protein mL40</fullName>
    </recommendedName>
    <alternativeName>
        <fullName evidence="8">39S ribosomal protein L40, mitochondrial</fullName>
    </alternativeName>
</protein>
<keyword evidence="10" id="KW-1185">Reference proteome</keyword>
<keyword evidence="5" id="KW-0496">Mitochondrion</keyword>
<gene>
    <name evidence="9" type="ORF">Q7C36_012512</name>
</gene>
<keyword evidence="4" id="KW-0689">Ribosomal protein</keyword>
<evidence type="ECO:0000256" key="1">
    <source>
        <dbReference type="ARBA" id="ARBA00004173"/>
    </source>
</evidence>
<evidence type="ECO:0000256" key="5">
    <source>
        <dbReference type="ARBA" id="ARBA00023128"/>
    </source>
</evidence>
<dbReference type="Gene3D" id="6.10.250.3440">
    <property type="match status" value="1"/>
</dbReference>
<dbReference type="FunFam" id="6.10.250.3440:FF:000001">
    <property type="entry name" value="Mitochondrial ribosomal protein L40"/>
    <property type="match status" value="1"/>
</dbReference>
<dbReference type="GO" id="GO:0005762">
    <property type="term" value="C:mitochondrial large ribosomal subunit"/>
    <property type="evidence" value="ECO:0007669"/>
    <property type="project" value="InterPro"/>
</dbReference>
<organism evidence="9 10">
    <name type="scientific">Tachysurus vachellii</name>
    <name type="common">Darkbarbel catfish</name>
    <name type="synonym">Pelteobagrus vachellii</name>
    <dbReference type="NCBI Taxonomy" id="175792"/>
    <lineage>
        <taxon>Eukaryota</taxon>
        <taxon>Metazoa</taxon>
        <taxon>Chordata</taxon>
        <taxon>Craniata</taxon>
        <taxon>Vertebrata</taxon>
        <taxon>Euteleostomi</taxon>
        <taxon>Actinopterygii</taxon>
        <taxon>Neopterygii</taxon>
        <taxon>Teleostei</taxon>
        <taxon>Ostariophysi</taxon>
        <taxon>Siluriformes</taxon>
        <taxon>Bagridae</taxon>
        <taxon>Tachysurus</taxon>
    </lineage>
</organism>
<dbReference type="Pfam" id="PF09812">
    <property type="entry name" value="MRP-L28"/>
    <property type="match status" value="1"/>
</dbReference>
<dbReference type="PANTHER" id="PTHR13359:SF2">
    <property type="entry name" value="LARGE RIBOSOMAL SUBUNIT PROTEIN ML40"/>
    <property type="match status" value="1"/>
</dbReference>
<dbReference type="EMBL" id="JAVHJS010000012">
    <property type="protein sequence ID" value="KAK2840933.1"/>
    <property type="molecule type" value="Genomic_DNA"/>
</dbReference>
<evidence type="ECO:0000313" key="9">
    <source>
        <dbReference type="EMBL" id="KAK2840933.1"/>
    </source>
</evidence>
<comment type="caution">
    <text evidence="9">The sequence shown here is derived from an EMBL/GenBank/DDBJ whole genome shotgun (WGS) entry which is preliminary data.</text>
</comment>
<keyword evidence="6" id="KW-0687">Ribonucleoprotein</keyword>
<evidence type="ECO:0000256" key="4">
    <source>
        <dbReference type="ARBA" id="ARBA00022980"/>
    </source>
</evidence>
<name>A0AA88SRU8_TACVA</name>
<dbReference type="PANTHER" id="PTHR13359">
    <property type="entry name" value="39S RIBOSOMAL PROTEIN L40, MITOCHONDRIAL"/>
    <property type="match status" value="1"/>
</dbReference>
<dbReference type="AlphaFoldDB" id="A0AA88SRU8"/>
<comment type="similarity">
    <text evidence="2">Belongs to the mitochondrion-specific ribosomal protein mL40 family.</text>
</comment>
<sequence>MLARQVLLSGCRPVSSVRHSHWITSGVSLKTSVPLRAEPKKKKKVDPRRELMVKERLKKKVKKLEKIPPELIPIEDFIPPVKYFDENRVRIHLKLSFEEIERRALLLKEWSRYKNSQHQADMTAIEGALLAQTQALKELQLESEELYKTALGPDCSLFPFQRHGPCYTPPVQNQEAPYGKYNNITRVYTQ</sequence>
<evidence type="ECO:0000256" key="7">
    <source>
        <dbReference type="ARBA" id="ARBA00035192"/>
    </source>
</evidence>
<keyword evidence="3" id="KW-0809">Transit peptide</keyword>
<accession>A0AA88SRU8</accession>
<comment type="subcellular location">
    <subcellularLocation>
        <location evidence="1">Mitochondrion</location>
    </subcellularLocation>
</comment>
<reference evidence="9" key="1">
    <citation type="submission" date="2023-08" db="EMBL/GenBank/DDBJ databases">
        <title>Pelteobagrus vachellii genome.</title>
        <authorList>
            <person name="Liu H."/>
        </authorList>
    </citation>
    <scope>NUCLEOTIDE SEQUENCE</scope>
    <source>
        <strain evidence="9">PRFRI_2022a</strain>
        <tissue evidence="9">Muscle</tissue>
    </source>
</reference>
<evidence type="ECO:0000256" key="8">
    <source>
        <dbReference type="ARBA" id="ARBA00083752"/>
    </source>
</evidence>